<organism evidence="1">
    <name type="scientific">marine sediment metagenome</name>
    <dbReference type="NCBI Taxonomy" id="412755"/>
    <lineage>
        <taxon>unclassified sequences</taxon>
        <taxon>metagenomes</taxon>
        <taxon>ecological metagenomes</taxon>
    </lineage>
</organism>
<dbReference type="EMBL" id="LAZR01056345">
    <property type="protein sequence ID" value="KKK74384.1"/>
    <property type="molecule type" value="Genomic_DNA"/>
</dbReference>
<name>A0A0F9A763_9ZZZZ</name>
<proteinExistence type="predicted"/>
<sequence>KLEYVFKTIVESIDLNLTKERTNAIATADIVVGDEIWAEAVPVNAILTAETRVKRLRQLILAIPTLAPKESWELTDNNDQAIYKTKPKTRIKTKKVQNFETVAAATEHHPAQVREVSSDVKAGVWETTLLSGEIQPSTKSKMLARVDKLSGILQNAREKANTIEVEELKIGNKIRTFIMDTLNEDLKSK</sequence>
<comment type="caution">
    <text evidence="1">The sequence shown here is derived from an EMBL/GenBank/DDBJ whole genome shotgun (WGS) entry which is preliminary data.</text>
</comment>
<evidence type="ECO:0000313" key="1">
    <source>
        <dbReference type="EMBL" id="KKK74384.1"/>
    </source>
</evidence>
<accession>A0A0F9A763</accession>
<protein>
    <submittedName>
        <fullName evidence="1">Uncharacterized protein</fullName>
    </submittedName>
</protein>
<dbReference type="Pfam" id="PF25283">
    <property type="entry name" value="DUF7873"/>
    <property type="match status" value="1"/>
</dbReference>
<gene>
    <name evidence="1" type="ORF">LCGC14_2884310</name>
</gene>
<dbReference type="AlphaFoldDB" id="A0A0F9A763"/>
<dbReference type="InterPro" id="IPR057195">
    <property type="entry name" value="DUF7873"/>
</dbReference>
<feature type="non-terminal residue" evidence="1">
    <location>
        <position position="1"/>
    </location>
</feature>
<reference evidence="1" key="1">
    <citation type="journal article" date="2015" name="Nature">
        <title>Complex archaea that bridge the gap between prokaryotes and eukaryotes.</title>
        <authorList>
            <person name="Spang A."/>
            <person name="Saw J.H."/>
            <person name="Jorgensen S.L."/>
            <person name="Zaremba-Niedzwiedzka K."/>
            <person name="Martijn J."/>
            <person name="Lind A.E."/>
            <person name="van Eijk R."/>
            <person name="Schleper C."/>
            <person name="Guy L."/>
            <person name="Ettema T.J."/>
        </authorList>
    </citation>
    <scope>NUCLEOTIDE SEQUENCE</scope>
</reference>